<dbReference type="STRING" id="58114.SAMN05216270_11797"/>
<dbReference type="SUPFAM" id="SSF47598">
    <property type="entry name" value="Ribbon-helix-helix"/>
    <property type="match status" value="1"/>
</dbReference>
<protein>
    <submittedName>
        <fullName evidence="1">Ribbon-helix-helix protein, copG family</fullName>
    </submittedName>
</protein>
<sequence>MARTLRLSDEVERKFQEAAAEAGLSMNSAAELAIAEWIERRQRSHVRSTAEGIAKRHAGLMARLSE</sequence>
<accession>A0A1G7BQI1</accession>
<dbReference type="AlphaFoldDB" id="A0A1G7BQI1"/>
<dbReference type="InterPro" id="IPR010985">
    <property type="entry name" value="Ribbon_hlx_hlx"/>
</dbReference>
<dbReference type="EMBL" id="FNAD01000017">
    <property type="protein sequence ID" value="SDE29237.1"/>
    <property type="molecule type" value="Genomic_DNA"/>
</dbReference>
<dbReference type="OrthoDB" id="5195702at2"/>
<organism evidence="1 2">
    <name type="scientific">Glycomyces harbinensis</name>
    <dbReference type="NCBI Taxonomy" id="58114"/>
    <lineage>
        <taxon>Bacteria</taxon>
        <taxon>Bacillati</taxon>
        <taxon>Actinomycetota</taxon>
        <taxon>Actinomycetes</taxon>
        <taxon>Glycomycetales</taxon>
        <taxon>Glycomycetaceae</taxon>
        <taxon>Glycomyces</taxon>
    </lineage>
</organism>
<dbReference type="GO" id="GO:0006355">
    <property type="term" value="P:regulation of DNA-templated transcription"/>
    <property type="evidence" value="ECO:0007669"/>
    <property type="project" value="InterPro"/>
</dbReference>
<proteinExistence type="predicted"/>
<reference evidence="2" key="1">
    <citation type="submission" date="2016-10" db="EMBL/GenBank/DDBJ databases">
        <authorList>
            <person name="Varghese N."/>
            <person name="Submissions S."/>
        </authorList>
    </citation>
    <scope>NUCLEOTIDE SEQUENCE [LARGE SCALE GENOMIC DNA]</scope>
    <source>
        <strain evidence="2">CGMCC 4.3516</strain>
    </source>
</reference>
<evidence type="ECO:0000313" key="2">
    <source>
        <dbReference type="Proteomes" id="UP000198949"/>
    </source>
</evidence>
<dbReference type="Proteomes" id="UP000198949">
    <property type="component" value="Unassembled WGS sequence"/>
</dbReference>
<dbReference type="RefSeq" id="WP_143015050.1">
    <property type="nucleotide sequence ID" value="NZ_FNAD01000017.1"/>
</dbReference>
<evidence type="ECO:0000313" key="1">
    <source>
        <dbReference type="EMBL" id="SDE29237.1"/>
    </source>
</evidence>
<gene>
    <name evidence="1" type="ORF">SAMN05216270_11797</name>
</gene>
<name>A0A1G7BQI1_9ACTN</name>
<keyword evidence="2" id="KW-1185">Reference proteome</keyword>